<dbReference type="PANTHER" id="PTHR43772:SF2">
    <property type="entry name" value="PUTATIVE (AFU_ORTHOLOGUE AFUA_2G04480)-RELATED"/>
    <property type="match status" value="1"/>
</dbReference>
<dbReference type="InterPro" id="IPR023296">
    <property type="entry name" value="Glyco_hydro_beta-prop_sf"/>
</dbReference>
<dbReference type="AlphaFoldDB" id="A0A9D2QJ37"/>
<comment type="similarity">
    <text evidence="1 7">Belongs to the glycosyl hydrolase 43 family.</text>
</comment>
<proteinExistence type="inferred from homology"/>
<dbReference type="SUPFAM" id="SSF75005">
    <property type="entry name" value="Arabinanase/levansucrase/invertase"/>
    <property type="match status" value="1"/>
</dbReference>
<evidence type="ECO:0000256" key="3">
    <source>
        <dbReference type="ARBA" id="ARBA00022801"/>
    </source>
</evidence>
<keyword evidence="5 7" id="KW-0326">Glycosidase</keyword>
<keyword evidence="2" id="KW-0624">Polysaccharide degradation</keyword>
<name>A0A9D2QJ37_9FIRM</name>
<dbReference type="Pfam" id="PF04616">
    <property type="entry name" value="Glyco_hydro_43"/>
    <property type="match status" value="1"/>
</dbReference>
<dbReference type="CDD" id="cd18620">
    <property type="entry name" value="GH43_XylA-like"/>
    <property type="match status" value="1"/>
</dbReference>
<dbReference type="Proteomes" id="UP000823922">
    <property type="component" value="Unassembled WGS sequence"/>
</dbReference>
<keyword evidence="3 7" id="KW-0378">Hydrolase</keyword>
<evidence type="ECO:0000313" key="8">
    <source>
        <dbReference type="EMBL" id="HJC88479.1"/>
    </source>
</evidence>
<dbReference type="InterPro" id="IPR052176">
    <property type="entry name" value="Glycosyl_Hydrlase_43_Enz"/>
</dbReference>
<feature type="site" description="Important for catalytic activity, responsible for pKa modulation of the active site Glu and correct orientation of both the proton donor and substrate" evidence="6">
    <location>
        <position position="150"/>
    </location>
</feature>
<dbReference type="GO" id="GO:0045493">
    <property type="term" value="P:xylan catabolic process"/>
    <property type="evidence" value="ECO:0007669"/>
    <property type="project" value="UniProtKB-KW"/>
</dbReference>
<evidence type="ECO:0000256" key="2">
    <source>
        <dbReference type="ARBA" id="ARBA00022651"/>
    </source>
</evidence>
<dbReference type="GO" id="GO:0004553">
    <property type="term" value="F:hydrolase activity, hydrolyzing O-glycosyl compounds"/>
    <property type="evidence" value="ECO:0007669"/>
    <property type="project" value="InterPro"/>
</dbReference>
<accession>A0A9D2QJ37</accession>
<keyword evidence="4" id="KW-0119">Carbohydrate metabolism</keyword>
<keyword evidence="2" id="KW-0858">Xylan degradation</keyword>
<reference evidence="8" key="1">
    <citation type="journal article" date="2021" name="PeerJ">
        <title>Extensive microbial diversity within the chicken gut microbiome revealed by metagenomics and culture.</title>
        <authorList>
            <person name="Gilroy R."/>
            <person name="Ravi A."/>
            <person name="Getino M."/>
            <person name="Pursley I."/>
            <person name="Horton D.L."/>
            <person name="Alikhan N.F."/>
            <person name="Baker D."/>
            <person name="Gharbi K."/>
            <person name="Hall N."/>
            <person name="Watson M."/>
            <person name="Adriaenssens E.M."/>
            <person name="Foster-Nyarko E."/>
            <person name="Jarju S."/>
            <person name="Secka A."/>
            <person name="Antonio M."/>
            <person name="Oren A."/>
            <person name="Chaudhuri R.R."/>
            <person name="La Ragione R."/>
            <person name="Hildebrand F."/>
            <person name="Pallen M.J."/>
        </authorList>
    </citation>
    <scope>NUCLEOTIDE SEQUENCE</scope>
    <source>
        <strain evidence="8">ChiBcec1-1630</strain>
    </source>
</reference>
<evidence type="ECO:0000256" key="6">
    <source>
        <dbReference type="PIRSR" id="PIRSR606710-2"/>
    </source>
</evidence>
<dbReference type="InterPro" id="IPR006710">
    <property type="entry name" value="Glyco_hydro_43"/>
</dbReference>
<dbReference type="Gene3D" id="2.115.10.20">
    <property type="entry name" value="Glycosyl hydrolase domain, family 43"/>
    <property type="match status" value="1"/>
</dbReference>
<gene>
    <name evidence="8" type="ORF">H9926_10745</name>
</gene>
<evidence type="ECO:0000256" key="4">
    <source>
        <dbReference type="ARBA" id="ARBA00023277"/>
    </source>
</evidence>
<reference evidence="8" key="2">
    <citation type="submission" date="2021-04" db="EMBL/GenBank/DDBJ databases">
        <authorList>
            <person name="Gilroy R."/>
        </authorList>
    </citation>
    <scope>NUCLEOTIDE SEQUENCE</scope>
    <source>
        <strain evidence="8">ChiBcec1-1630</strain>
    </source>
</reference>
<dbReference type="PANTHER" id="PTHR43772">
    <property type="entry name" value="ENDO-1,4-BETA-XYLANASE"/>
    <property type="match status" value="1"/>
</dbReference>
<evidence type="ECO:0000256" key="7">
    <source>
        <dbReference type="RuleBase" id="RU361187"/>
    </source>
</evidence>
<evidence type="ECO:0000256" key="5">
    <source>
        <dbReference type="ARBA" id="ARBA00023295"/>
    </source>
</evidence>
<dbReference type="EMBL" id="DWVS01000276">
    <property type="protein sequence ID" value="HJC88479.1"/>
    <property type="molecule type" value="Genomic_DNA"/>
</dbReference>
<evidence type="ECO:0000256" key="1">
    <source>
        <dbReference type="ARBA" id="ARBA00009865"/>
    </source>
</evidence>
<organism evidence="8 9">
    <name type="scientific">Candidatus Eisenbergiella intestinigallinarum</name>
    <dbReference type="NCBI Taxonomy" id="2838549"/>
    <lineage>
        <taxon>Bacteria</taxon>
        <taxon>Bacillati</taxon>
        <taxon>Bacillota</taxon>
        <taxon>Clostridia</taxon>
        <taxon>Lachnospirales</taxon>
        <taxon>Lachnospiraceae</taxon>
        <taxon>Eisenbergiella</taxon>
    </lineage>
</organism>
<comment type="caution">
    <text evidence="8">The sequence shown here is derived from an EMBL/GenBank/DDBJ whole genome shotgun (WGS) entry which is preliminary data.</text>
</comment>
<sequence>MITGGFYGKKYATGFHNPFLPLDIYIPDGEPKVFDGRVYLYGSKDVFGGEYCCHKYHVYSADVEDLQHWTDHGPALASTDEYADEGIMDGVPWSDGLLWAPDVVERDGWYYLYFCLSDGTEGVAKSRKPYGPFTDARQILMNGEPIFGIDPSVLKDGEDYYYTWGQGNCHMAKLKDDMYTLDETTYAEALISHEDGCQGFHEGSSLRKIGDTYCLVYASEYTKEYPNRGGAPTKLDYAVSKNVYGPYEYRGTIIDNTGVDPSTWNNHGSIIRIKDQWYVFYHGSSGNRKYNRRARVERICVDEKNAVIAQAQMTSTGFADALDPGEQLDAAYGCQVLGGAYFTEKEGGFPMVNITSGCSVSYRYFDYGTEAQHREIELEIRALQDGTAVILVNGEKKAEIAFAPTQEDQMQKGGLTRIRGMLNGVSGKAELTIRFESQKPGELAELYRIRQAVR</sequence>
<protein>
    <submittedName>
        <fullName evidence="8">Family 43 glycosylhydrolase</fullName>
    </submittedName>
</protein>
<evidence type="ECO:0000313" key="9">
    <source>
        <dbReference type="Proteomes" id="UP000823922"/>
    </source>
</evidence>